<evidence type="ECO:0000313" key="13">
    <source>
        <dbReference type="EMBL" id="CAD9770686.1"/>
    </source>
</evidence>
<evidence type="ECO:0000259" key="12">
    <source>
        <dbReference type="PROSITE" id="PS51230"/>
    </source>
</evidence>
<name>A0A7S2TV26_9EUKA</name>
<dbReference type="FunFam" id="1.10.418.10:FF:000028">
    <property type="entry name" value="RP/EB family microtubule-associated protein"/>
    <property type="match status" value="1"/>
</dbReference>
<feature type="region of interest" description="Disordered" evidence="10">
    <location>
        <begin position="148"/>
        <end position="186"/>
    </location>
</feature>
<organism evidence="13">
    <name type="scientific">Lotharella oceanica</name>
    <dbReference type="NCBI Taxonomy" id="641309"/>
    <lineage>
        <taxon>Eukaryota</taxon>
        <taxon>Sar</taxon>
        <taxon>Rhizaria</taxon>
        <taxon>Cercozoa</taxon>
        <taxon>Chlorarachniophyceae</taxon>
        <taxon>Lotharella</taxon>
    </lineage>
</organism>
<reference evidence="13" key="1">
    <citation type="submission" date="2021-01" db="EMBL/GenBank/DDBJ databases">
        <authorList>
            <person name="Corre E."/>
            <person name="Pelletier E."/>
            <person name="Niang G."/>
            <person name="Scheremetjew M."/>
            <person name="Finn R."/>
            <person name="Kale V."/>
            <person name="Holt S."/>
            <person name="Cochrane G."/>
            <person name="Meng A."/>
            <person name="Brown T."/>
            <person name="Cohen L."/>
        </authorList>
    </citation>
    <scope>NUCLEOTIDE SEQUENCE</scope>
    <source>
        <strain evidence="13">CCMP622</strain>
    </source>
</reference>
<dbReference type="PROSITE" id="PS50021">
    <property type="entry name" value="CH"/>
    <property type="match status" value="1"/>
</dbReference>
<proteinExistence type="inferred from homology"/>
<dbReference type="GO" id="GO:0051301">
    <property type="term" value="P:cell division"/>
    <property type="evidence" value="ECO:0007669"/>
    <property type="project" value="UniProtKB-KW"/>
</dbReference>
<keyword evidence="5 9" id="KW-0493">Microtubule</keyword>
<feature type="domain" description="EB1 C-terminal" evidence="12">
    <location>
        <begin position="181"/>
        <end position="246"/>
    </location>
</feature>
<evidence type="ECO:0000256" key="4">
    <source>
        <dbReference type="ARBA" id="ARBA00022618"/>
    </source>
</evidence>
<dbReference type="EMBL" id="HBHP01023599">
    <property type="protein sequence ID" value="CAD9770686.1"/>
    <property type="molecule type" value="Transcribed_RNA"/>
</dbReference>
<dbReference type="Gene3D" id="1.10.418.10">
    <property type="entry name" value="Calponin-like domain"/>
    <property type="match status" value="1"/>
</dbReference>
<evidence type="ECO:0000256" key="3">
    <source>
        <dbReference type="ARBA" id="ARBA00022490"/>
    </source>
</evidence>
<dbReference type="InterPro" id="IPR001715">
    <property type="entry name" value="CH_dom"/>
</dbReference>
<feature type="domain" description="Calponin-homology (CH)" evidence="11">
    <location>
        <begin position="18"/>
        <end position="120"/>
    </location>
</feature>
<dbReference type="AlphaFoldDB" id="A0A7S2TV26"/>
<evidence type="ECO:0000259" key="11">
    <source>
        <dbReference type="PROSITE" id="PS50021"/>
    </source>
</evidence>
<keyword evidence="7" id="KW-0206">Cytoskeleton</keyword>
<dbReference type="InterPro" id="IPR036133">
    <property type="entry name" value="EB1_C_sf"/>
</dbReference>
<accession>A0A7S2TV26</accession>
<keyword evidence="4" id="KW-0132">Cell division</keyword>
<comment type="similarity">
    <text evidence="2">Belongs to the MAPRE family.</text>
</comment>
<dbReference type="InterPro" id="IPR027328">
    <property type="entry name" value="MAPRE"/>
</dbReference>
<dbReference type="Pfam" id="PF00307">
    <property type="entry name" value="CH"/>
    <property type="match status" value="1"/>
</dbReference>
<feature type="compositionally biased region" description="Basic residues" evidence="10">
    <location>
        <begin position="157"/>
        <end position="168"/>
    </location>
</feature>
<evidence type="ECO:0000256" key="2">
    <source>
        <dbReference type="ARBA" id="ARBA00010729"/>
    </source>
</evidence>
<dbReference type="GO" id="GO:0008017">
    <property type="term" value="F:microtubule binding"/>
    <property type="evidence" value="ECO:0007669"/>
    <property type="project" value="InterPro"/>
</dbReference>
<dbReference type="PROSITE" id="PS51230">
    <property type="entry name" value="EB1_C"/>
    <property type="match status" value="1"/>
</dbReference>
<evidence type="ECO:0000256" key="8">
    <source>
        <dbReference type="ARBA" id="ARBA00023306"/>
    </source>
</evidence>
<evidence type="ECO:0000256" key="1">
    <source>
        <dbReference type="ARBA" id="ARBA00004245"/>
    </source>
</evidence>
<dbReference type="GO" id="GO:0005874">
    <property type="term" value="C:microtubule"/>
    <property type="evidence" value="ECO:0007669"/>
    <property type="project" value="UniProtKB-KW"/>
</dbReference>
<keyword evidence="6" id="KW-0498">Mitosis</keyword>
<sequence length="246" mass="28570">MSVIVNEPVVGMMNETYFKSRSELLSWVNSLLHLNVQKVEELATGAIHCQILDAMYPRKVKMSKVNFGARYDHEFTLNFKVLQDAFTKLGVKKIVPIQRLIKAKYQDNLEFLQWMHHFFHCNYSGQEYNAEERRSKCKGVQKMKKTLKENNSAAVNKPKRNSGGKHAKPISARYSSKASGDSKRSNSEAKALKAKLDQCEKNMKILLKERDFYFNKIVEMEKHCVSDDFKDTELSKTLQKIMYEQE</sequence>
<evidence type="ECO:0000256" key="9">
    <source>
        <dbReference type="PROSITE-ProRule" id="PRU00576"/>
    </source>
</evidence>
<dbReference type="InterPro" id="IPR036872">
    <property type="entry name" value="CH_dom_sf"/>
</dbReference>
<keyword evidence="3" id="KW-0963">Cytoplasm</keyword>
<evidence type="ECO:0000256" key="10">
    <source>
        <dbReference type="SAM" id="MobiDB-lite"/>
    </source>
</evidence>
<protein>
    <submittedName>
        <fullName evidence="13">Uncharacterized protein</fullName>
    </submittedName>
</protein>
<dbReference type="Gene3D" id="1.20.5.1430">
    <property type="match status" value="1"/>
</dbReference>
<dbReference type="SUPFAM" id="SSF140612">
    <property type="entry name" value="EB1 dimerisation domain-like"/>
    <property type="match status" value="1"/>
</dbReference>
<gene>
    <name evidence="13" type="ORF">LSP00402_LOCUS14674</name>
</gene>
<evidence type="ECO:0000256" key="7">
    <source>
        <dbReference type="ARBA" id="ARBA00023212"/>
    </source>
</evidence>
<dbReference type="PANTHER" id="PTHR10623">
    <property type="entry name" value="MICROTUBULE-ASSOCIATED PROTEIN RP/EB FAMILY MEMBER"/>
    <property type="match status" value="1"/>
</dbReference>
<evidence type="ECO:0000256" key="6">
    <source>
        <dbReference type="ARBA" id="ARBA00022776"/>
    </source>
</evidence>
<evidence type="ECO:0000256" key="5">
    <source>
        <dbReference type="ARBA" id="ARBA00022701"/>
    </source>
</evidence>
<dbReference type="SUPFAM" id="SSF47576">
    <property type="entry name" value="Calponin-homology domain, CH-domain"/>
    <property type="match status" value="1"/>
</dbReference>
<dbReference type="Pfam" id="PF03271">
    <property type="entry name" value="EB1"/>
    <property type="match status" value="1"/>
</dbReference>
<comment type="subcellular location">
    <subcellularLocation>
        <location evidence="1">Cytoplasm</location>
        <location evidence="1">Cytoskeleton</location>
    </subcellularLocation>
</comment>
<dbReference type="InterPro" id="IPR004953">
    <property type="entry name" value="EB1_C"/>
</dbReference>
<keyword evidence="8" id="KW-0131">Cell cycle</keyword>